<feature type="compositionally biased region" description="Basic and acidic residues" evidence="1">
    <location>
        <begin position="9"/>
        <end position="18"/>
    </location>
</feature>
<dbReference type="Proteomes" id="UP000728185">
    <property type="component" value="Unassembled WGS sequence"/>
</dbReference>
<reference evidence="3" key="1">
    <citation type="submission" date="2019-05" db="EMBL/GenBank/DDBJ databases">
        <title>Annotation for the trematode Fasciolopsis buski.</title>
        <authorList>
            <person name="Choi Y.-J."/>
        </authorList>
    </citation>
    <scope>NUCLEOTIDE SEQUENCE</scope>
    <source>
        <strain evidence="3">HT</strain>
        <tissue evidence="3">Whole worm</tissue>
    </source>
</reference>
<evidence type="ECO:0000313" key="4">
    <source>
        <dbReference type="Proteomes" id="UP000728185"/>
    </source>
</evidence>
<dbReference type="Gene3D" id="3.30.1370.210">
    <property type="match status" value="1"/>
</dbReference>
<accession>A0A8E0S7K7</accession>
<dbReference type="Pfam" id="PF22628">
    <property type="entry name" value="zf-CCCH_10"/>
    <property type="match status" value="1"/>
</dbReference>
<evidence type="ECO:0000313" key="3">
    <source>
        <dbReference type="EMBL" id="KAA0200229.1"/>
    </source>
</evidence>
<sequence>LINESKLSNSKDSEKQRQPSDATFSKNSKPEVDTVGIKDMALTVQTFRAVENQEQSCSQIRRKRRQDWCRWPVCGHFRATGHCAAEEDPIYPSCLRAHIGPNESAPITPEGEVRVCFDSLGLMDLQCTRPDCHFYHPPKEIRDQIVARRHAQYLRDKVFKTTADVTHGGKHFNASSLTSESTAGYSTNTQWPLLPGQGPGQLTLPTSKAFAQTNMQSNSNEPSTSLMCGYLGDPTLNTTPYRFFTDHLFAPKPQCLLPNEQPVERNSLKSHSINPVISPSPAAVALLTGTPTSMASSAQVISTRSDVGNDWGKLPDLSWMQLLSLLQTMPINGIRPLSGIPSLFDSALISPVTYKAPVSIQPCAALPSDHSLWTRALSICPGMNQFNQISRQLITGSHLPMTGLFPSTLSSAPPAPSTTSNIPINGLSTPEDPSFNQITFGQTSLPIVPLPISFPFPLTNFLNSPVTTLSLNPQTPNP</sequence>
<dbReference type="EMBL" id="LUCM01000664">
    <property type="protein sequence ID" value="KAA0200229.1"/>
    <property type="molecule type" value="Genomic_DNA"/>
</dbReference>
<name>A0A8E0S7K7_9TREM</name>
<proteinExistence type="predicted"/>
<dbReference type="InterPro" id="IPR054429">
    <property type="entry name" value="Znf-CCCH_Muscleblind-like"/>
</dbReference>
<comment type="caution">
    <text evidence="3">The sequence shown here is derived from an EMBL/GenBank/DDBJ whole genome shotgun (WGS) entry which is preliminary data.</text>
</comment>
<organism evidence="3 4">
    <name type="scientific">Fasciolopsis buskii</name>
    <dbReference type="NCBI Taxonomy" id="27845"/>
    <lineage>
        <taxon>Eukaryota</taxon>
        <taxon>Metazoa</taxon>
        <taxon>Spiralia</taxon>
        <taxon>Lophotrochozoa</taxon>
        <taxon>Platyhelminthes</taxon>
        <taxon>Trematoda</taxon>
        <taxon>Digenea</taxon>
        <taxon>Plagiorchiida</taxon>
        <taxon>Echinostomata</taxon>
        <taxon>Echinostomatoidea</taxon>
        <taxon>Fasciolidae</taxon>
        <taxon>Fasciolopsis</taxon>
    </lineage>
</organism>
<feature type="non-terminal residue" evidence="3">
    <location>
        <position position="1"/>
    </location>
</feature>
<dbReference type="OrthoDB" id="6252503at2759"/>
<feature type="region of interest" description="Disordered" evidence="1">
    <location>
        <begin position="1"/>
        <end position="30"/>
    </location>
</feature>
<feature type="domain" description="Muscleblind-like CCCH zinc finger" evidence="2">
    <location>
        <begin position="111"/>
        <end position="149"/>
    </location>
</feature>
<gene>
    <name evidence="3" type="ORF">FBUS_09482</name>
</gene>
<protein>
    <recommendedName>
        <fullName evidence="2">Muscleblind-like CCCH zinc finger domain-containing protein</fullName>
    </recommendedName>
</protein>
<evidence type="ECO:0000259" key="2">
    <source>
        <dbReference type="Pfam" id="PF22628"/>
    </source>
</evidence>
<evidence type="ECO:0000256" key="1">
    <source>
        <dbReference type="SAM" id="MobiDB-lite"/>
    </source>
</evidence>
<keyword evidence="4" id="KW-1185">Reference proteome</keyword>
<dbReference type="AlphaFoldDB" id="A0A8E0S7K7"/>